<dbReference type="PROSITE" id="PS00678">
    <property type="entry name" value="WD_REPEATS_1"/>
    <property type="match status" value="3"/>
</dbReference>
<dbReference type="FunFam" id="2.130.10.10:FF:000218">
    <property type="entry name" value="WD40 repeat-containing protein HOS15"/>
    <property type="match status" value="1"/>
</dbReference>
<dbReference type="PANTHER" id="PTHR22846">
    <property type="entry name" value="WD40 REPEAT PROTEIN"/>
    <property type="match status" value="1"/>
</dbReference>
<reference evidence="9" key="1">
    <citation type="submission" date="2022-07" db="EMBL/GenBank/DDBJ databases">
        <title>Phylogenomic reconstructions and comparative analyses of Kickxellomycotina fungi.</title>
        <authorList>
            <person name="Reynolds N.K."/>
            <person name="Stajich J.E."/>
            <person name="Barry K."/>
            <person name="Grigoriev I.V."/>
            <person name="Crous P."/>
            <person name="Smith M.E."/>
        </authorList>
    </citation>
    <scope>NUCLEOTIDE SEQUENCE</scope>
    <source>
        <strain evidence="9">NBRC 105414</strain>
    </source>
</reference>
<dbReference type="OrthoDB" id="1367865at2759"/>
<dbReference type="FunFam" id="1.20.960.30:FF:000001">
    <property type="entry name" value="F-box-like/WD repeat-containing protein TBL1XR1"/>
    <property type="match status" value="1"/>
</dbReference>
<feature type="repeat" description="WD" evidence="7">
    <location>
        <begin position="316"/>
        <end position="357"/>
    </location>
</feature>
<dbReference type="InterPro" id="IPR020472">
    <property type="entry name" value="WD40_PAC1"/>
</dbReference>
<feature type="repeat" description="WD" evidence="7">
    <location>
        <begin position="486"/>
        <end position="527"/>
    </location>
</feature>
<feature type="region of interest" description="Disordered" evidence="8">
    <location>
        <begin position="94"/>
        <end position="137"/>
    </location>
</feature>
<dbReference type="AlphaFoldDB" id="A0A9W8LKQ5"/>
<keyword evidence="6" id="KW-0539">Nucleus</keyword>
<accession>A0A9W8LKQ5</accession>
<evidence type="ECO:0008006" key="11">
    <source>
        <dbReference type="Google" id="ProtNLM"/>
    </source>
</evidence>
<dbReference type="InterPro" id="IPR036322">
    <property type="entry name" value="WD40_repeat_dom_sf"/>
</dbReference>
<dbReference type="InterPro" id="IPR001680">
    <property type="entry name" value="WD40_rpt"/>
</dbReference>
<protein>
    <recommendedName>
        <fullName evidence="11">WD40 repeat-like protein</fullName>
    </recommendedName>
</protein>
<name>A0A9W8LKQ5_9FUNG</name>
<dbReference type="GO" id="GO:0006357">
    <property type="term" value="P:regulation of transcription by RNA polymerase II"/>
    <property type="evidence" value="ECO:0007669"/>
    <property type="project" value="TreeGrafter"/>
</dbReference>
<evidence type="ECO:0000256" key="8">
    <source>
        <dbReference type="SAM" id="MobiDB-lite"/>
    </source>
</evidence>
<keyword evidence="3" id="KW-0677">Repeat</keyword>
<comment type="caution">
    <text evidence="9">The sequence shown here is derived from an EMBL/GenBank/DDBJ whole genome shotgun (WGS) entry which is preliminary data.</text>
</comment>
<dbReference type="Gene3D" id="2.130.10.10">
    <property type="entry name" value="YVTN repeat-like/Quinoprotein amine dehydrogenase"/>
    <property type="match status" value="1"/>
</dbReference>
<evidence type="ECO:0000256" key="3">
    <source>
        <dbReference type="ARBA" id="ARBA00022737"/>
    </source>
</evidence>
<comment type="subcellular location">
    <subcellularLocation>
        <location evidence="1">Nucleus</location>
    </subcellularLocation>
</comment>
<evidence type="ECO:0000256" key="4">
    <source>
        <dbReference type="ARBA" id="ARBA00023015"/>
    </source>
</evidence>
<feature type="repeat" description="WD" evidence="7">
    <location>
        <begin position="223"/>
        <end position="259"/>
    </location>
</feature>
<evidence type="ECO:0000256" key="5">
    <source>
        <dbReference type="ARBA" id="ARBA00023163"/>
    </source>
</evidence>
<evidence type="ECO:0000313" key="10">
    <source>
        <dbReference type="Proteomes" id="UP001140217"/>
    </source>
</evidence>
<feature type="repeat" description="WD" evidence="7">
    <location>
        <begin position="358"/>
        <end position="388"/>
    </location>
</feature>
<dbReference type="PROSITE" id="PS50082">
    <property type="entry name" value="WD_REPEATS_2"/>
    <property type="match status" value="6"/>
</dbReference>
<dbReference type="SUPFAM" id="SSF50978">
    <property type="entry name" value="WD40 repeat-like"/>
    <property type="match status" value="1"/>
</dbReference>
<organism evidence="9 10">
    <name type="scientific">Coemansia javaensis</name>
    <dbReference type="NCBI Taxonomy" id="2761396"/>
    <lineage>
        <taxon>Eukaryota</taxon>
        <taxon>Fungi</taxon>
        <taxon>Fungi incertae sedis</taxon>
        <taxon>Zoopagomycota</taxon>
        <taxon>Kickxellomycotina</taxon>
        <taxon>Kickxellomycetes</taxon>
        <taxon>Kickxellales</taxon>
        <taxon>Kickxellaceae</taxon>
        <taxon>Coemansia</taxon>
    </lineage>
</organism>
<dbReference type="GO" id="GO:0034967">
    <property type="term" value="C:Set3 complex"/>
    <property type="evidence" value="ECO:0007669"/>
    <property type="project" value="TreeGrafter"/>
</dbReference>
<keyword evidence="2 7" id="KW-0853">WD repeat</keyword>
<keyword evidence="10" id="KW-1185">Reference proteome</keyword>
<evidence type="ECO:0000256" key="2">
    <source>
        <dbReference type="ARBA" id="ARBA00022574"/>
    </source>
</evidence>
<dbReference type="PANTHER" id="PTHR22846:SF2">
    <property type="entry name" value="F-BOX-LIKE_WD REPEAT-CONTAINING PROTEIN EBI"/>
    <property type="match status" value="1"/>
</dbReference>
<dbReference type="EMBL" id="JANBUL010000027">
    <property type="protein sequence ID" value="KAJ2784417.1"/>
    <property type="molecule type" value="Genomic_DNA"/>
</dbReference>
<sequence length="562" mass="59869">MGLRSEDVNQLVYRYLRESGFLHSSYIFQFESQIYRNEGDLPNVEPGALLRVLQKGLQYMDVETHLNEDGTARLCTAPFSLVGKHVCSVQAGTDGGSSAGGSSARLAPKKGNGVGSRAGAEAPAPLPSPPAHGGHTLVHDTAAKDSRRGAKARDADDAAPMVVDHSAPAAGAAAGASAAGAADDDDDAAMDVDVPDAERESHRAALEPRPGRRSRTVDSAQLLRGHTSPVFLCSWSPASASVLATGAGDGTARIWDLSSLADGERAIVLHHDPEEGESRVDVTAIAWNALGTLLATACFNGQLRVWTAAGELALTLRQRPVPIIAMRWNRDGSGLLSAYLDGTIVLWDTQAGQKRREYRAHSGCVLDVDWLDSSTFASCGNDRTIKVWHDSDAPAPAKTFSGHKSDINAIRWHPGGKYLASASDDGTVKVWSMASDRPVQDFLGHSQQVYLVKWVPRPDKAVLASASFDGTVRVWDVHSGSCLRVLSAHTKAVDSLAFSADGRYLATGSFDRKVCIWRVKDGSLVKTYLADDSVHDVQWAPKGRIAVAVASSNVALFDPLPA</sequence>
<dbReference type="Proteomes" id="UP001140217">
    <property type="component" value="Unassembled WGS sequence"/>
</dbReference>
<dbReference type="PROSITE" id="PS50294">
    <property type="entry name" value="WD_REPEATS_REGION"/>
    <property type="match status" value="4"/>
</dbReference>
<feature type="repeat" description="WD" evidence="7">
    <location>
        <begin position="400"/>
        <end position="441"/>
    </location>
</feature>
<gene>
    <name evidence="9" type="ORF">H4R18_001127</name>
</gene>
<dbReference type="PROSITE" id="PS50896">
    <property type="entry name" value="LISH"/>
    <property type="match status" value="1"/>
</dbReference>
<dbReference type="InterPro" id="IPR019775">
    <property type="entry name" value="WD40_repeat_CS"/>
</dbReference>
<dbReference type="InterPro" id="IPR015943">
    <property type="entry name" value="WD40/YVTN_repeat-like_dom_sf"/>
</dbReference>
<evidence type="ECO:0000313" key="9">
    <source>
        <dbReference type="EMBL" id="KAJ2784417.1"/>
    </source>
</evidence>
<dbReference type="SMART" id="SM00667">
    <property type="entry name" value="LisH"/>
    <property type="match status" value="1"/>
</dbReference>
<proteinExistence type="predicted"/>
<dbReference type="Gene3D" id="1.20.960.30">
    <property type="match status" value="1"/>
</dbReference>
<dbReference type="InterPro" id="IPR045183">
    <property type="entry name" value="Ebi-like"/>
</dbReference>
<keyword evidence="4" id="KW-0805">Transcription regulation</keyword>
<dbReference type="InterPro" id="IPR006594">
    <property type="entry name" value="LisH"/>
</dbReference>
<feature type="region of interest" description="Disordered" evidence="8">
    <location>
        <begin position="195"/>
        <end position="219"/>
    </location>
</feature>
<dbReference type="PRINTS" id="PR00320">
    <property type="entry name" value="GPROTEINBRPT"/>
</dbReference>
<dbReference type="Pfam" id="PF00400">
    <property type="entry name" value="WD40"/>
    <property type="match status" value="7"/>
</dbReference>
<keyword evidence="5" id="KW-0804">Transcription</keyword>
<feature type="repeat" description="WD" evidence="7">
    <location>
        <begin position="442"/>
        <end position="485"/>
    </location>
</feature>
<feature type="compositionally biased region" description="Basic and acidic residues" evidence="8">
    <location>
        <begin position="196"/>
        <end position="210"/>
    </location>
</feature>
<evidence type="ECO:0000256" key="6">
    <source>
        <dbReference type="ARBA" id="ARBA00023242"/>
    </source>
</evidence>
<dbReference type="SMART" id="SM00320">
    <property type="entry name" value="WD40"/>
    <property type="match status" value="8"/>
</dbReference>
<dbReference type="GO" id="GO:0003714">
    <property type="term" value="F:transcription corepressor activity"/>
    <property type="evidence" value="ECO:0007669"/>
    <property type="project" value="InterPro"/>
</dbReference>
<dbReference type="CDD" id="cd00200">
    <property type="entry name" value="WD40"/>
    <property type="match status" value="1"/>
</dbReference>
<evidence type="ECO:0000256" key="7">
    <source>
        <dbReference type="PROSITE-ProRule" id="PRU00221"/>
    </source>
</evidence>
<evidence type="ECO:0000256" key="1">
    <source>
        <dbReference type="ARBA" id="ARBA00004123"/>
    </source>
</evidence>